<gene>
    <name evidence="1" type="ORF">SAMN04489713_13243</name>
</gene>
<dbReference type="RefSeq" id="WP_021598276.1">
    <property type="nucleotide sequence ID" value="NZ_CP083237.1"/>
</dbReference>
<dbReference type="InParanoid" id="A0A1I5YH04"/>
<dbReference type="AlphaFoldDB" id="A0A1I5YH04"/>
<dbReference type="Proteomes" id="UP000183413">
    <property type="component" value="Unassembled WGS sequence"/>
</dbReference>
<organism evidence="1 2">
    <name type="scientific">Actinomadura madurae</name>
    <dbReference type="NCBI Taxonomy" id="1993"/>
    <lineage>
        <taxon>Bacteria</taxon>
        <taxon>Bacillati</taxon>
        <taxon>Actinomycetota</taxon>
        <taxon>Actinomycetes</taxon>
        <taxon>Streptosporangiales</taxon>
        <taxon>Thermomonosporaceae</taxon>
        <taxon>Actinomadura</taxon>
    </lineage>
</organism>
<evidence type="ECO:0000313" key="1">
    <source>
        <dbReference type="EMBL" id="SFQ43478.1"/>
    </source>
</evidence>
<accession>A0A1I5YH04</accession>
<proteinExistence type="predicted"/>
<sequence>MPASLKRIRETMDVKPTPRNKGLTLTLKLTAYDNGMLELDTVPLNDHKNDDDVTGWLAAAEVITATLNEFHRQVAARADSAAG</sequence>
<dbReference type="EMBL" id="FOVH01000032">
    <property type="protein sequence ID" value="SFQ43478.1"/>
    <property type="molecule type" value="Genomic_DNA"/>
</dbReference>
<dbReference type="OrthoDB" id="5195210at2"/>
<evidence type="ECO:0000313" key="2">
    <source>
        <dbReference type="Proteomes" id="UP000183413"/>
    </source>
</evidence>
<dbReference type="GeneID" id="99648943"/>
<keyword evidence="2" id="KW-1185">Reference proteome</keyword>
<name>A0A1I5YH04_9ACTN</name>
<reference evidence="1 2" key="1">
    <citation type="submission" date="2016-10" db="EMBL/GenBank/DDBJ databases">
        <authorList>
            <person name="de Groot N.N."/>
        </authorList>
    </citation>
    <scope>NUCLEOTIDE SEQUENCE [LARGE SCALE GENOMIC DNA]</scope>
    <source>
        <strain evidence="1 2">DSM 43067</strain>
    </source>
</reference>
<protein>
    <submittedName>
        <fullName evidence="1">Uncharacterized protein</fullName>
    </submittedName>
</protein>